<sequence>MFHLSSKKEIKFKIIDYRELYEYISLLSKDYNCLFDIDFFKRYNIIKSYNANFSQIFLISSKKIPNIVLDELNIYSPGISILKISNKVILPQLPLGNLMVKYCKNKLSLPEPILMKILYGKDVEVREKYRFKYALLISKYNEFLGFIKIKQHRNGSKIIPEKDIGWYLRESG</sequence>
<proteinExistence type="predicted"/>
<accession>A0A2U9IEP0</accession>
<dbReference type="InterPro" id="IPR005155">
    <property type="entry name" value="UPF0113_PUA"/>
</dbReference>
<keyword evidence="3" id="KW-1185">Reference proteome</keyword>
<evidence type="ECO:0000313" key="2">
    <source>
        <dbReference type="EMBL" id="AWR94479.1"/>
    </source>
</evidence>
<gene>
    <name evidence="2" type="ORF">DFR85_07610</name>
</gene>
<dbReference type="Proteomes" id="UP000248044">
    <property type="component" value="Chromosome"/>
</dbReference>
<evidence type="ECO:0000259" key="1">
    <source>
        <dbReference type="Pfam" id="PF03657"/>
    </source>
</evidence>
<feature type="domain" description="UPF0113" evidence="1">
    <location>
        <begin position="114"/>
        <end position="170"/>
    </location>
</feature>
<dbReference type="Pfam" id="PF03657">
    <property type="entry name" value="UPF0113"/>
    <property type="match status" value="1"/>
</dbReference>
<dbReference type="AlphaFoldDB" id="A0A2U9IEP0"/>
<reference evidence="2 3" key="1">
    <citation type="submission" date="2018-05" db="EMBL/GenBank/DDBJ databases">
        <title>Complete Genome Sequences of Extremely Thermoacidophilic, Metal-Mobilizing Type-Strain Members of the Archaeal Family Sulfolobaceae: Acidianus brierleyi DSM-1651T, Acidianus sulfidivorans DSM-18786T, Metallosphaera hakonensis DSM-7519T, and Metallosphaera prunae DSM-10039T.</title>
        <authorList>
            <person name="Counts J.A."/>
            <person name="Kelly R.M."/>
        </authorList>
    </citation>
    <scope>NUCLEOTIDE SEQUENCE [LARGE SCALE GENOMIC DNA]</scope>
    <source>
        <strain evidence="2 3">DSM 1651</strain>
    </source>
</reference>
<dbReference type="KEGG" id="abri:DFR85_07610"/>
<dbReference type="EMBL" id="CP029289">
    <property type="protein sequence ID" value="AWR94479.1"/>
    <property type="molecule type" value="Genomic_DNA"/>
</dbReference>
<name>A0A2U9IEP0_9CREN</name>
<evidence type="ECO:0000313" key="3">
    <source>
        <dbReference type="Proteomes" id="UP000248044"/>
    </source>
</evidence>
<organism evidence="2 3">
    <name type="scientific">Acidianus brierleyi</name>
    <dbReference type="NCBI Taxonomy" id="41673"/>
    <lineage>
        <taxon>Archaea</taxon>
        <taxon>Thermoproteota</taxon>
        <taxon>Thermoprotei</taxon>
        <taxon>Sulfolobales</taxon>
        <taxon>Sulfolobaceae</taxon>
        <taxon>Acidianus</taxon>
    </lineage>
</organism>
<protein>
    <recommendedName>
        <fullName evidence="1">UPF0113 domain-containing protein</fullName>
    </recommendedName>
</protein>